<dbReference type="OrthoDB" id="951108at2"/>
<dbReference type="HOGENOM" id="CLU_1853824_0_0_10"/>
<feature type="chain" id="PRO_5003737531" evidence="1">
    <location>
        <begin position="22"/>
        <end position="135"/>
    </location>
</feature>
<evidence type="ECO:0000313" key="2">
    <source>
        <dbReference type="EMBL" id="EJF53787.1"/>
    </source>
</evidence>
<dbReference type="AlphaFoldDB" id="J0P8A4"/>
<gene>
    <name evidence="2" type="ORF">SapgrDRAFT_2102</name>
</gene>
<sequence length="135" mass="14910">MNKTLSLLLLLGLFFSFSACSKEEEDIEITEFQVSFISPSANETLADPANANFQLEVSTPENIHGVQVFLYLDGDSSYIAPFLPSRTPRDGDLLEINEQIDLSAFPAGSQFRLEVKGCLEHGCPQPIIQSIPFNI</sequence>
<feature type="signal peptide" evidence="1">
    <location>
        <begin position="1"/>
        <end position="21"/>
    </location>
</feature>
<evidence type="ECO:0000256" key="1">
    <source>
        <dbReference type="SAM" id="SignalP"/>
    </source>
</evidence>
<dbReference type="Proteomes" id="UP000005113">
    <property type="component" value="Unassembled WGS sequence"/>
</dbReference>
<evidence type="ECO:0000313" key="3">
    <source>
        <dbReference type="Proteomes" id="UP000005113"/>
    </source>
</evidence>
<dbReference type="RefSeq" id="WP_002659466.1">
    <property type="nucleotide sequence ID" value="NZ_JH719942.1"/>
</dbReference>
<dbReference type="PROSITE" id="PS51257">
    <property type="entry name" value="PROKAR_LIPOPROTEIN"/>
    <property type="match status" value="1"/>
</dbReference>
<proteinExistence type="predicted"/>
<protein>
    <submittedName>
        <fullName evidence="2">Uncharacterized protein</fullName>
    </submittedName>
</protein>
<reference evidence="3" key="1">
    <citation type="journal article" date="2012" name="Stand. Genomic Sci.">
        <title>Permanent draft genome sequence of the gliding predator Saprospira grandis strain Sa g1 (= HR1).</title>
        <authorList>
            <person name="Mavromatis K."/>
            <person name="Chertkov O."/>
            <person name="Lapidus A."/>
            <person name="Nolan M."/>
            <person name="Lucas S."/>
            <person name="Tice H."/>
            <person name="Del Rio T.G."/>
            <person name="Cheng J.F."/>
            <person name="Han C."/>
            <person name="Tapia R."/>
            <person name="Bruce D."/>
            <person name="Goodwin L.A."/>
            <person name="Pitluck S."/>
            <person name="Huntemann M."/>
            <person name="Liolios K."/>
            <person name="Pagani I."/>
            <person name="Ivanova N."/>
            <person name="Mikhailova N."/>
            <person name="Pati A."/>
            <person name="Chen A."/>
            <person name="Palaniappan K."/>
            <person name="Land M."/>
            <person name="Brambilla E.M."/>
            <person name="Rohde M."/>
            <person name="Spring S."/>
            <person name="Goker M."/>
            <person name="Detter J.C."/>
            <person name="Bristow J."/>
            <person name="Eisen J.A."/>
            <person name="Markowitz V."/>
            <person name="Hugenholtz P."/>
            <person name="Kyrpides N.C."/>
            <person name="Klenk H.P."/>
            <person name="Woyke T."/>
        </authorList>
    </citation>
    <scope>NUCLEOTIDE SEQUENCE [LARGE SCALE GENOMIC DNA]</scope>
    <source>
        <strain evidence="3">DSM 2844</strain>
    </source>
</reference>
<keyword evidence="1" id="KW-0732">Signal</keyword>
<name>J0P8A4_9BACT</name>
<accession>J0P8A4</accession>
<dbReference type="EMBL" id="JH719942">
    <property type="protein sequence ID" value="EJF53787.1"/>
    <property type="molecule type" value="Genomic_DNA"/>
</dbReference>
<organism evidence="2 3">
    <name type="scientific">Saprospira grandis DSM 2844</name>
    <dbReference type="NCBI Taxonomy" id="694433"/>
    <lineage>
        <taxon>Bacteria</taxon>
        <taxon>Pseudomonadati</taxon>
        <taxon>Bacteroidota</taxon>
        <taxon>Saprospiria</taxon>
        <taxon>Saprospirales</taxon>
        <taxon>Saprospiraceae</taxon>
        <taxon>Saprospira</taxon>
    </lineage>
</organism>